<accession>A0A8K1FE64</accession>
<evidence type="ECO:0000256" key="1">
    <source>
        <dbReference type="ARBA" id="ARBA00022676"/>
    </source>
</evidence>
<dbReference type="Gene3D" id="3.40.50.2000">
    <property type="entry name" value="Glycogen Phosphorylase B"/>
    <property type="match status" value="2"/>
</dbReference>
<reference evidence="3" key="1">
    <citation type="submission" date="2019-03" db="EMBL/GenBank/DDBJ databases">
        <title>Long read genome sequence of the mycoparasitic Pythium oligandrum ATCC 38472 isolated from sugarbeet rhizosphere.</title>
        <authorList>
            <person name="Gaulin E."/>
        </authorList>
    </citation>
    <scope>NUCLEOTIDE SEQUENCE</scope>
    <source>
        <strain evidence="3">ATCC 38472_TT</strain>
    </source>
</reference>
<dbReference type="CDD" id="cd03801">
    <property type="entry name" value="GT4_PimA-like"/>
    <property type="match status" value="1"/>
</dbReference>
<sequence length="242" mass="26778">MELANLMPERLDVDVLIAPSHFALHHPSVARSVTARSRHVMFTGVDTTLFAPSTNIFRSEVFTIGYVGRLSTEKSVGVLLSVAKLLVDRGIPCRVRIIGDGSQRERLKALTASWNLSSIVTFTAAIYDPPRLAEEFQRLDVYVSPCFEETLGIAPLEAMSCGVPVVGFATGGVGEFLEDGVNGIAIKEPTAEAMTEAIMLLYQNSLRQRLGAQARQTVEHRFSDRRGIQQYLALYERLRKPR</sequence>
<organism evidence="3 4">
    <name type="scientific">Pythium oligandrum</name>
    <name type="common">Mycoparasitic fungus</name>
    <dbReference type="NCBI Taxonomy" id="41045"/>
    <lineage>
        <taxon>Eukaryota</taxon>
        <taxon>Sar</taxon>
        <taxon>Stramenopiles</taxon>
        <taxon>Oomycota</taxon>
        <taxon>Peronosporomycetes</taxon>
        <taxon>Pythiales</taxon>
        <taxon>Pythiaceae</taxon>
        <taxon>Pythium</taxon>
    </lineage>
</organism>
<comment type="caution">
    <text evidence="3">The sequence shown here is derived from an EMBL/GenBank/DDBJ whole genome shotgun (WGS) entry which is preliminary data.</text>
</comment>
<keyword evidence="1" id="KW-0328">Glycosyltransferase</keyword>
<dbReference type="Proteomes" id="UP000794436">
    <property type="component" value="Unassembled WGS sequence"/>
</dbReference>
<keyword evidence="4" id="KW-1185">Reference proteome</keyword>
<evidence type="ECO:0000313" key="4">
    <source>
        <dbReference type="Proteomes" id="UP000794436"/>
    </source>
</evidence>
<dbReference type="EMBL" id="SPLM01000147">
    <property type="protein sequence ID" value="TMW55558.1"/>
    <property type="molecule type" value="Genomic_DNA"/>
</dbReference>
<dbReference type="InterPro" id="IPR050194">
    <property type="entry name" value="Glycosyltransferase_grp1"/>
</dbReference>
<dbReference type="Pfam" id="PF00534">
    <property type="entry name" value="Glycos_transf_1"/>
    <property type="match status" value="1"/>
</dbReference>
<dbReference type="OrthoDB" id="72938at2759"/>
<evidence type="ECO:0000313" key="3">
    <source>
        <dbReference type="EMBL" id="TMW55558.1"/>
    </source>
</evidence>
<dbReference type="SUPFAM" id="SSF53756">
    <property type="entry name" value="UDP-Glycosyltransferase/glycogen phosphorylase"/>
    <property type="match status" value="1"/>
</dbReference>
<dbReference type="AlphaFoldDB" id="A0A8K1FE64"/>
<dbReference type="GO" id="GO:0016757">
    <property type="term" value="F:glycosyltransferase activity"/>
    <property type="evidence" value="ECO:0007669"/>
    <property type="project" value="UniProtKB-KW"/>
</dbReference>
<dbReference type="PANTHER" id="PTHR45947">
    <property type="entry name" value="SULFOQUINOVOSYL TRANSFERASE SQD2"/>
    <property type="match status" value="1"/>
</dbReference>
<dbReference type="PANTHER" id="PTHR45947:SF3">
    <property type="entry name" value="SULFOQUINOVOSYL TRANSFERASE SQD2"/>
    <property type="match status" value="1"/>
</dbReference>
<gene>
    <name evidence="3" type="ORF">Poli38472_010440</name>
</gene>
<name>A0A8K1FE64_PYTOL</name>
<proteinExistence type="predicted"/>
<feature type="domain" description="Glycosyl transferase family 1" evidence="2">
    <location>
        <begin position="59"/>
        <end position="216"/>
    </location>
</feature>
<keyword evidence="1" id="KW-0808">Transferase</keyword>
<protein>
    <recommendedName>
        <fullName evidence="2">Glycosyl transferase family 1 domain-containing protein</fullName>
    </recommendedName>
</protein>
<dbReference type="InterPro" id="IPR001296">
    <property type="entry name" value="Glyco_trans_1"/>
</dbReference>
<evidence type="ECO:0000259" key="2">
    <source>
        <dbReference type="Pfam" id="PF00534"/>
    </source>
</evidence>